<dbReference type="AlphaFoldDB" id="A0A2P2NL95"/>
<evidence type="ECO:0000313" key="1">
    <source>
        <dbReference type="EMBL" id="MBX43271.1"/>
    </source>
</evidence>
<protein>
    <submittedName>
        <fullName evidence="1">Uncharacterized protein</fullName>
    </submittedName>
</protein>
<sequence length="97" mass="11207">MPSCYNSELDHILITIPKLQCASLKLAELFLGSFLFQHPSKQRDRSVTYCSVQDLTRIHTTFETKKNIKQGENSSIPPNEHIHTKSQFIPRKIILVR</sequence>
<dbReference type="EMBL" id="GGEC01062787">
    <property type="protein sequence ID" value="MBX43271.1"/>
    <property type="molecule type" value="Transcribed_RNA"/>
</dbReference>
<proteinExistence type="predicted"/>
<accession>A0A2P2NL95</accession>
<name>A0A2P2NL95_RHIMU</name>
<organism evidence="1">
    <name type="scientific">Rhizophora mucronata</name>
    <name type="common">Asiatic mangrove</name>
    <dbReference type="NCBI Taxonomy" id="61149"/>
    <lineage>
        <taxon>Eukaryota</taxon>
        <taxon>Viridiplantae</taxon>
        <taxon>Streptophyta</taxon>
        <taxon>Embryophyta</taxon>
        <taxon>Tracheophyta</taxon>
        <taxon>Spermatophyta</taxon>
        <taxon>Magnoliopsida</taxon>
        <taxon>eudicotyledons</taxon>
        <taxon>Gunneridae</taxon>
        <taxon>Pentapetalae</taxon>
        <taxon>rosids</taxon>
        <taxon>fabids</taxon>
        <taxon>Malpighiales</taxon>
        <taxon>Rhizophoraceae</taxon>
        <taxon>Rhizophora</taxon>
    </lineage>
</organism>
<reference evidence="1" key="1">
    <citation type="submission" date="2018-02" db="EMBL/GenBank/DDBJ databases">
        <title>Rhizophora mucronata_Transcriptome.</title>
        <authorList>
            <person name="Meera S.P."/>
            <person name="Sreeshan A."/>
            <person name="Augustine A."/>
        </authorList>
    </citation>
    <scope>NUCLEOTIDE SEQUENCE</scope>
    <source>
        <tissue evidence="1">Leaf</tissue>
    </source>
</reference>